<dbReference type="PANTHER" id="PTHR37984">
    <property type="entry name" value="PROTEIN CBG26694"/>
    <property type="match status" value="1"/>
</dbReference>
<feature type="compositionally biased region" description="Polar residues" evidence="1">
    <location>
        <begin position="220"/>
        <end position="234"/>
    </location>
</feature>
<accession>A0A914XAN8</accession>
<dbReference type="WBParaSite" id="PSAMB.scaffold6768size8826.g29153.t1">
    <property type="protein sequence ID" value="PSAMB.scaffold6768size8826.g29153.t1"/>
    <property type="gene ID" value="PSAMB.scaffold6768size8826.g29153"/>
</dbReference>
<sequence length="471" mass="53326">MAPVANIHPFEAFNLDVDKWASYRDRLLCHFNAYGYSYHNDTNNSRKTLFLSWVGKETFDLLTQSLFLTESPLSQKVTLEDLLLALNGHYDATKSIMKATYNFWNCKQKPGQSFLEWDTELCELARQCAFTSGQLKPKPLDRAIRDMYMIGTWNPKICQRLIDAEDPNLRTARQAALNTEKKELDLQSMTPNGSSQHSSINKLATKQKNRPPGGKRLPFQHSSPQQKSQPCDSCGKSNHTREDCWHRRDTCNLCHHVGHIAVACHSSSKVEDRNKGQQWKQKQPKKLSAKLVINTTSTKSCSCKTCSMTVNGQHLQFELDTGADVTIGTFHNWLTLGKPRLTQSHNQLSDCNGQAIHVRGMCTVDVNYSGQTYALSLYFVQGTGSSLCGKNWNDSLKIDLNKTYYSFSPLVNVKPLQVNCVYSESKLTAVLDKYASTFSPGLGRCNKARAKLHLRPDARPRFFKPWQVPFV</sequence>
<reference evidence="3" key="1">
    <citation type="submission" date="2022-11" db="UniProtKB">
        <authorList>
            <consortium name="WormBaseParasite"/>
        </authorList>
    </citation>
    <scope>IDENTIFICATION</scope>
</reference>
<dbReference type="AlphaFoldDB" id="A0A914XAN8"/>
<dbReference type="GO" id="GO:0003676">
    <property type="term" value="F:nucleic acid binding"/>
    <property type="evidence" value="ECO:0007669"/>
    <property type="project" value="InterPro"/>
</dbReference>
<dbReference type="InterPro" id="IPR021109">
    <property type="entry name" value="Peptidase_aspartic_dom_sf"/>
</dbReference>
<organism evidence="2 3">
    <name type="scientific">Plectus sambesii</name>
    <dbReference type="NCBI Taxonomy" id="2011161"/>
    <lineage>
        <taxon>Eukaryota</taxon>
        <taxon>Metazoa</taxon>
        <taxon>Ecdysozoa</taxon>
        <taxon>Nematoda</taxon>
        <taxon>Chromadorea</taxon>
        <taxon>Plectida</taxon>
        <taxon>Plectina</taxon>
        <taxon>Plectoidea</taxon>
        <taxon>Plectidae</taxon>
        <taxon>Plectus</taxon>
    </lineage>
</organism>
<dbReference type="InterPro" id="IPR050951">
    <property type="entry name" value="Retrovirus_Pol_polyprotein"/>
</dbReference>
<protein>
    <submittedName>
        <fullName evidence="3">Peptidase A2 domain-containing protein</fullName>
    </submittedName>
</protein>
<dbReference type="InterPro" id="IPR036875">
    <property type="entry name" value="Znf_CCHC_sf"/>
</dbReference>
<dbReference type="SUPFAM" id="SSF50630">
    <property type="entry name" value="Acid proteases"/>
    <property type="match status" value="1"/>
</dbReference>
<evidence type="ECO:0000313" key="2">
    <source>
        <dbReference type="Proteomes" id="UP000887566"/>
    </source>
</evidence>
<evidence type="ECO:0000313" key="3">
    <source>
        <dbReference type="WBParaSite" id="PSAMB.scaffold6768size8826.g29153.t1"/>
    </source>
</evidence>
<keyword evidence="2" id="KW-1185">Reference proteome</keyword>
<dbReference type="Gene3D" id="4.10.60.10">
    <property type="entry name" value="Zinc finger, CCHC-type"/>
    <property type="match status" value="1"/>
</dbReference>
<feature type="compositionally biased region" description="Polar residues" evidence="1">
    <location>
        <begin position="187"/>
        <end position="206"/>
    </location>
</feature>
<dbReference type="Gene3D" id="2.40.70.10">
    <property type="entry name" value="Acid Proteases"/>
    <property type="match status" value="1"/>
</dbReference>
<evidence type="ECO:0000256" key="1">
    <source>
        <dbReference type="SAM" id="MobiDB-lite"/>
    </source>
</evidence>
<dbReference type="GO" id="GO:0008270">
    <property type="term" value="F:zinc ion binding"/>
    <property type="evidence" value="ECO:0007669"/>
    <property type="project" value="InterPro"/>
</dbReference>
<dbReference type="SUPFAM" id="SSF57756">
    <property type="entry name" value="Retrovirus zinc finger-like domains"/>
    <property type="match status" value="1"/>
</dbReference>
<feature type="region of interest" description="Disordered" evidence="1">
    <location>
        <begin position="181"/>
        <end position="234"/>
    </location>
</feature>
<dbReference type="Proteomes" id="UP000887566">
    <property type="component" value="Unplaced"/>
</dbReference>
<dbReference type="PANTHER" id="PTHR37984:SF13">
    <property type="entry name" value="RIBONUCLEASE H"/>
    <property type="match status" value="1"/>
</dbReference>
<proteinExistence type="predicted"/>
<name>A0A914XAN8_9BILA</name>